<feature type="compositionally biased region" description="Low complexity" evidence="1">
    <location>
        <begin position="268"/>
        <end position="277"/>
    </location>
</feature>
<feature type="compositionally biased region" description="Low complexity" evidence="1">
    <location>
        <begin position="150"/>
        <end position="185"/>
    </location>
</feature>
<reference evidence="2" key="1">
    <citation type="submission" date="2017-09" db="EMBL/GenBank/DDBJ databases">
        <title>Complete Genome Sequence of ansamitocin-producing Bacterium Actinosynnema pretiosum X47.</title>
        <authorList>
            <person name="Cao G."/>
            <person name="Zong G."/>
            <person name="Zhong C."/>
            <person name="Fu J."/>
        </authorList>
    </citation>
    <scope>NUCLEOTIDE SEQUENCE [LARGE SCALE GENOMIC DNA]</scope>
    <source>
        <strain evidence="2">X47</strain>
    </source>
</reference>
<dbReference type="AlphaFoldDB" id="A0A290ZEE1"/>
<feature type="compositionally biased region" description="Pro residues" evidence="1">
    <location>
        <begin position="278"/>
        <end position="287"/>
    </location>
</feature>
<dbReference type="Proteomes" id="UP000218505">
    <property type="component" value="Chromosome"/>
</dbReference>
<dbReference type="KEGG" id="apre:CNX65_32095"/>
<feature type="region of interest" description="Disordered" evidence="1">
    <location>
        <begin position="143"/>
        <end position="224"/>
    </location>
</feature>
<evidence type="ECO:0000256" key="1">
    <source>
        <dbReference type="SAM" id="MobiDB-lite"/>
    </source>
</evidence>
<evidence type="ECO:0000313" key="3">
    <source>
        <dbReference type="Proteomes" id="UP000218505"/>
    </source>
</evidence>
<sequence>MDPELRDAAFGARPDVEVWRALRGSPADAWLAAVVLGAQGHYAAASAALTSLVHRPRPDLFTSLAASALASHHRQLGDHRTARRFDSLALSTAPAPALFAHDPDGIDPLGARADALLGLAADAIGAGNLTEARRLHAAALQLPDRPENPPATSATAVPAATATAGRGTVARAAAGQGPAGRVPAGSTAAEPVPAGRVPTGLAAVEPASTGPAPACSTATGPARTGGAAAVHAAPAAAVPPAAARAARAATPAGPSAAAVPPAAHAVLPGGPSATAAPAAPPVEPPPAAHSWRTLVRHHWIAAEIALASGAPADAVPHGEAALALARARGGTRHILKSRLVLGTALVVWATPESVHRGTELLVCDLNHTARLLLFSLSWPTALVLATNSPVRTTAERHDDLDRAANALSCVLLRSTPASRRAAEASPWMPTALLRSGEPPNADPETKFLTD</sequence>
<protein>
    <submittedName>
        <fullName evidence="2">Uncharacterized protein</fullName>
    </submittedName>
</protein>
<gene>
    <name evidence="2" type="ORF">CNX65_32095</name>
</gene>
<feature type="region of interest" description="Disordered" evidence="1">
    <location>
        <begin position="421"/>
        <end position="450"/>
    </location>
</feature>
<feature type="region of interest" description="Disordered" evidence="1">
    <location>
        <begin position="268"/>
        <end position="288"/>
    </location>
</feature>
<dbReference type="EMBL" id="CP023445">
    <property type="protein sequence ID" value="ATE57377.1"/>
    <property type="molecule type" value="Genomic_DNA"/>
</dbReference>
<proteinExistence type="predicted"/>
<accession>A0A290ZEE1</accession>
<keyword evidence="3" id="KW-1185">Reference proteome</keyword>
<evidence type="ECO:0000313" key="2">
    <source>
        <dbReference type="EMBL" id="ATE57377.1"/>
    </source>
</evidence>
<organism evidence="2 3">
    <name type="scientific">Actinosynnema pretiosum</name>
    <dbReference type="NCBI Taxonomy" id="42197"/>
    <lineage>
        <taxon>Bacteria</taxon>
        <taxon>Bacillati</taxon>
        <taxon>Actinomycetota</taxon>
        <taxon>Actinomycetes</taxon>
        <taxon>Pseudonocardiales</taxon>
        <taxon>Pseudonocardiaceae</taxon>
        <taxon>Actinosynnema</taxon>
    </lineage>
</organism>
<name>A0A290ZEE1_9PSEU</name>